<evidence type="ECO:0000313" key="2">
    <source>
        <dbReference type="EMBL" id="KAK7063632.1"/>
    </source>
</evidence>
<evidence type="ECO:0008006" key="4">
    <source>
        <dbReference type="Google" id="ProtNLM"/>
    </source>
</evidence>
<accession>A0AAW0ED98</accession>
<gene>
    <name evidence="2" type="ORF">R3P38DRAFT_2593331</name>
</gene>
<protein>
    <recommendedName>
        <fullName evidence="4">Nucleotidyltransferase</fullName>
    </recommendedName>
</protein>
<name>A0AAW0ED98_9AGAR</name>
<keyword evidence="3" id="KW-1185">Reference proteome</keyword>
<feature type="region of interest" description="Disordered" evidence="1">
    <location>
        <begin position="1"/>
        <end position="22"/>
    </location>
</feature>
<dbReference type="AlphaFoldDB" id="A0AAW0ED98"/>
<comment type="caution">
    <text evidence="2">The sequence shown here is derived from an EMBL/GenBank/DDBJ whole genome shotgun (WGS) entry which is preliminary data.</text>
</comment>
<sequence>MNNNAPVVAVPAPRPPQIRPKYRRPRADKTAAEQEHLNLVLTAAETAIRIFRQHAFPAAIFGSLACKLYGNSRCPKVRGSNRSKDADILVFPHSTEIHAEILKQLLVASAPRNFYLKNARDPAATYRVLWYRSNPPSRRETKVDILVPGPMSLPQIPGSRIRWISNLPLAPFCFILLHKLKGWADHREAPEGFKRARQSTDAADVRRLLEIAAEMQMLQATPLWWKDAELFDEQLQTDSVERVKLYCAEFPARAERWRSLGFEVPESGPEPEPDIGTVQSLLAAMTV</sequence>
<proteinExistence type="predicted"/>
<evidence type="ECO:0000256" key="1">
    <source>
        <dbReference type="SAM" id="MobiDB-lite"/>
    </source>
</evidence>
<organism evidence="2 3">
    <name type="scientific">Favolaschia claudopus</name>
    <dbReference type="NCBI Taxonomy" id="2862362"/>
    <lineage>
        <taxon>Eukaryota</taxon>
        <taxon>Fungi</taxon>
        <taxon>Dikarya</taxon>
        <taxon>Basidiomycota</taxon>
        <taxon>Agaricomycotina</taxon>
        <taxon>Agaricomycetes</taxon>
        <taxon>Agaricomycetidae</taxon>
        <taxon>Agaricales</taxon>
        <taxon>Marasmiineae</taxon>
        <taxon>Mycenaceae</taxon>
        <taxon>Favolaschia</taxon>
    </lineage>
</organism>
<feature type="compositionally biased region" description="Low complexity" evidence="1">
    <location>
        <begin position="1"/>
        <end position="11"/>
    </location>
</feature>
<dbReference type="EMBL" id="JAWWNJ010000001">
    <property type="protein sequence ID" value="KAK7063632.1"/>
    <property type="molecule type" value="Genomic_DNA"/>
</dbReference>
<reference evidence="2 3" key="1">
    <citation type="journal article" date="2024" name="J Genomics">
        <title>Draft genome sequencing and assembly of Favolaschia claudopus CIRM-BRFM 2984 isolated from oak limbs.</title>
        <authorList>
            <person name="Navarro D."/>
            <person name="Drula E."/>
            <person name="Chaduli D."/>
            <person name="Cazenave R."/>
            <person name="Ahrendt S."/>
            <person name="Wang J."/>
            <person name="Lipzen A."/>
            <person name="Daum C."/>
            <person name="Barry K."/>
            <person name="Grigoriev I.V."/>
            <person name="Favel A."/>
            <person name="Rosso M.N."/>
            <person name="Martin F."/>
        </authorList>
    </citation>
    <scope>NUCLEOTIDE SEQUENCE [LARGE SCALE GENOMIC DNA]</scope>
    <source>
        <strain evidence="2 3">CIRM-BRFM 2984</strain>
    </source>
</reference>
<evidence type="ECO:0000313" key="3">
    <source>
        <dbReference type="Proteomes" id="UP001362999"/>
    </source>
</evidence>
<dbReference type="Proteomes" id="UP001362999">
    <property type="component" value="Unassembled WGS sequence"/>
</dbReference>